<dbReference type="EMBL" id="BAAAZX010000010">
    <property type="protein sequence ID" value="GAA3997310.1"/>
    <property type="molecule type" value="Genomic_DNA"/>
</dbReference>
<name>A0ABP7RGT0_9ACTN</name>
<proteinExistence type="predicted"/>
<evidence type="ECO:0000313" key="3">
    <source>
        <dbReference type="Proteomes" id="UP001500456"/>
    </source>
</evidence>
<sequence>MPGLAVTKAAALCAAMAFVAAMGPASASPAAAPSSAAAQAVAQPVKDTVLVDCSSKPQVRPADFILACGDGNSRLASLRWTHWDAGSAKARGVNWVNDCDPYCAAGTFHSYRVVVRLDQPQDWNKDPQQQRYGRMTLTFPGDRPERLARTVTYSLWN</sequence>
<protein>
    <recommendedName>
        <fullName evidence="4">Secreted protein</fullName>
    </recommendedName>
</protein>
<organism evidence="2 3">
    <name type="scientific">Streptomyces plumbiresistens</name>
    <dbReference type="NCBI Taxonomy" id="511811"/>
    <lineage>
        <taxon>Bacteria</taxon>
        <taxon>Bacillati</taxon>
        <taxon>Actinomycetota</taxon>
        <taxon>Actinomycetes</taxon>
        <taxon>Kitasatosporales</taxon>
        <taxon>Streptomycetaceae</taxon>
        <taxon>Streptomyces</taxon>
    </lineage>
</organism>
<evidence type="ECO:0008006" key="4">
    <source>
        <dbReference type="Google" id="ProtNLM"/>
    </source>
</evidence>
<accession>A0ABP7RGT0</accession>
<evidence type="ECO:0000313" key="2">
    <source>
        <dbReference type="EMBL" id="GAA3997310.1"/>
    </source>
</evidence>
<dbReference type="RefSeq" id="WP_345564750.1">
    <property type="nucleotide sequence ID" value="NZ_BAAAZX010000010.1"/>
</dbReference>
<evidence type="ECO:0000256" key="1">
    <source>
        <dbReference type="SAM" id="SignalP"/>
    </source>
</evidence>
<feature type="chain" id="PRO_5047397981" description="Secreted protein" evidence="1">
    <location>
        <begin position="28"/>
        <end position="157"/>
    </location>
</feature>
<feature type="signal peptide" evidence="1">
    <location>
        <begin position="1"/>
        <end position="27"/>
    </location>
</feature>
<comment type="caution">
    <text evidence="2">The sequence shown here is derived from an EMBL/GenBank/DDBJ whole genome shotgun (WGS) entry which is preliminary data.</text>
</comment>
<keyword evidence="1" id="KW-0732">Signal</keyword>
<keyword evidence="3" id="KW-1185">Reference proteome</keyword>
<reference evidence="3" key="1">
    <citation type="journal article" date="2019" name="Int. J. Syst. Evol. Microbiol.">
        <title>The Global Catalogue of Microorganisms (GCM) 10K type strain sequencing project: providing services to taxonomists for standard genome sequencing and annotation.</title>
        <authorList>
            <consortium name="The Broad Institute Genomics Platform"/>
            <consortium name="The Broad Institute Genome Sequencing Center for Infectious Disease"/>
            <person name="Wu L."/>
            <person name="Ma J."/>
        </authorList>
    </citation>
    <scope>NUCLEOTIDE SEQUENCE [LARGE SCALE GENOMIC DNA]</scope>
    <source>
        <strain evidence="3">JCM 16924</strain>
    </source>
</reference>
<dbReference type="Proteomes" id="UP001500456">
    <property type="component" value="Unassembled WGS sequence"/>
</dbReference>
<gene>
    <name evidence="2" type="ORF">GCM10022232_37970</name>
</gene>